<reference evidence="2 3" key="1">
    <citation type="journal article" date="2019" name="Sci. Rep.">
        <title>Orb-weaving spider Araneus ventricosus genome elucidates the spidroin gene catalogue.</title>
        <authorList>
            <person name="Kono N."/>
            <person name="Nakamura H."/>
            <person name="Ohtoshi R."/>
            <person name="Moran D.A.P."/>
            <person name="Shinohara A."/>
            <person name="Yoshida Y."/>
            <person name="Fujiwara M."/>
            <person name="Mori M."/>
            <person name="Tomita M."/>
            <person name="Arakawa K."/>
        </authorList>
    </citation>
    <scope>NUCLEOTIDE SEQUENCE [LARGE SCALE GENOMIC DNA]</scope>
</reference>
<gene>
    <name evidence="2" type="ORF">AVEN_111507_1</name>
</gene>
<dbReference type="AlphaFoldDB" id="A0A4Y2LAU2"/>
<evidence type="ECO:0008006" key="4">
    <source>
        <dbReference type="Google" id="ProtNLM"/>
    </source>
</evidence>
<dbReference type="InterPro" id="IPR053231">
    <property type="entry name" value="GPCR_LN-TM7"/>
</dbReference>
<feature type="signal peptide" evidence="1">
    <location>
        <begin position="1"/>
        <end position="19"/>
    </location>
</feature>
<proteinExistence type="predicted"/>
<dbReference type="PANTHER" id="PTHR45902:SF1">
    <property type="entry name" value="LATROPHILIN RECEPTOR-LIKE PROTEIN A"/>
    <property type="match status" value="1"/>
</dbReference>
<comment type="caution">
    <text evidence="2">The sequence shown here is derived from an EMBL/GenBank/DDBJ whole genome shotgun (WGS) entry which is preliminary data.</text>
</comment>
<keyword evidence="1" id="KW-0732">Signal</keyword>
<organism evidence="2 3">
    <name type="scientific">Araneus ventricosus</name>
    <name type="common">Orbweaver spider</name>
    <name type="synonym">Epeira ventricosa</name>
    <dbReference type="NCBI Taxonomy" id="182803"/>
    <lineage>
        <taxon>Eukaryota</taxon>
        <taxon>Metazoa</taxon>
        <taxon>Ecdysozoa</taxon>
        <taxon>Arthropoda</taxon>
        <taxon>Chelicerata</taxon>
        <taxon>Arachnida</taxon>
        <taxon>Araneae</taxon>
        <taxon>Araneomorphae</taxon>
        <taxon>Entelegynae</taxon>
        <taxon>Araneoidea</taxon>
        <taxon>Araneidae</taxon>
        <taxon>Araneus</taxon>
    </lineage>
</organism>
<keyword evidence="3" id="KW-1185">Reference proteome</keyword>
<name>A0A4Y2LAU2_ARAVE</name>
<evidence type="ECO:0000313" key="3">
    <source>
        <dbReference type="Proteomes" id="UP000499080"/>
    </source>
</evidence>
<sequence length="362" mass="41920">MALSVIVFLIFLLSTYISGSFTQVGRYDELKWLGNPCYPRDTCQSLKEITDDHLWRNRTCECGEHCVRHQTCCIDSNYFGMNQFVPKRSDDVCQKVQTREFMVYMVSTCLVEWQMSYIYEKCVHPENEVKDPLSQVPATSIASMTSYRNYFCALCNNDADSAVLWDIGVKIRNLNLGTNTTTIRDEIIEKMEYNSGQSTWGYFHVDPQTRKRQFQKLQIKFSVKEELKKFVKPCHPRIISKCRPSYKSTRLRYKCEAYYSPIKGRKQGSEEFLNYRNIHCALCNGLRANIDEFACFGKDLRKSISLSFTKLLDVNRKDGDIVGKTSVCKDEQVFDPFFKKCRSLVCAVPNHVKKNGACVKSD</sequence>
<feature type="chain" id="PRO_5021201214" description="SMB domain-containing protein" evidence="1">
    <location>
        <begin position="20"/>
        <end position="362"/>
    </location>
</feature>
<accession>A0A4Y2LAU2</accession>
<dbReference type="OrthoDB" id="6134459at2759"/>
<dbReference type="EMBL" id="BGPR01005596">
    <property type="protein sequence ID" value="GBN11622.1"/>
    <property type="molecule type" value="Genomic_DNA"/>
</dbReference>
<dbReference type="Proteomes" id="UP000499080">
    <property type="component" value="Unassembled WGS sequence"/>
</dbReference>
<protein>
    <recommendedName>
        <fullName evidence="4">SMB domain-containing protein</fullName>
    </recommendedName>
</protein>
<dbReference type="PANTHER" id="PTHR45902">
    <property type="entry name" value="LATROPHILIN RECEPTOR-LIKE PROTEIN A"/>
    <property type="match status" value="1"/>
</dbReference>
<evidence type="ECO:0000256" key="1">
    <source>
        <dbReference type="SAM" id="SignalP"/>
    </source>
</evidence>
<evidence type="ECO:0000313" key="2">
    <source>
        <dbReference type="EMBL" id="GBN11622.1"/>
    </source>
</evidence>